<dbReference type="SUPFAM" id="SSF52777">
    <property type="entry name" value="CoA-dependent acyltransferases"/>
    <property type="match status" value="2"/>
</dbReference>
<feature type="domain" description="Carrier" evidence="5">
    <location>
        <begin position="1132"/>
        <end position="1207"/>
    </location>
</feature>
<dbReference type="GO" id="GO:0072330">
    <property type="term" value="P:monocarboxylic acid biosynthetic process"/>
    <property type="evidence" value="ECO:0007669"/>
    <property type="project" value="UniProtKB-ARBA"/>
</dbReference>
<dbReference type="Pfam" id="PF00501">
    <property type="entry name" value="AMP-binding"/>
    <property type="match status" value="1"/>
</dbReference>
<organism evidence="6 7">
    <name type="scientific">Xanthomonas oryzae</name>
    <dbReference type="NCBI Taxonomy" id="347"/>
    <lineage>
        <taxon>Bacteria</taxon>
        <taxon>Pseudomonadati</taxon>
        <taxon>Pseudomonadota</taxon>
        <taxon>Gammaproteobacteria</taxon>
        <taxon>Lysobacterales</taxon>
        <taxon>Lysobacteraceae</taxon>
        <taxon>Xanthomonas</taxon>
    </lineage>
</organism>
<dbReference type="InterPro" id="IPR006162">
    <property type="entry name" value="Ppantetheine_attach_site"/>
</dbReference>
<comment type="caution">
    <text evidence="6">The sequence shown here is derived from an EMBL/GenBank/DDBJ whole genome shotgun (WGS) entry which is preliminary data.</text>
</comment>
<dbReference type="Gene3D" id="3.40.50.980">
    <property type="match status" value="2"/>
</dbReference>
<dbReference type="PROSITE" id="PS00012">
    <property type="entry name" value="PHOSPHOPANTETHEINE"/>
    <property type="match status" value="2"/>
</dbReference>
<dbReference type="GO" id="GO:0043041">
    <property type="term" value="P:amino acid activation for nonribosomal peptide biosynthetic process"/>
    <property type="evidence" value="ECO:0007669"/>
    <property type="project" value="TreeGrafter"/>
</dbReference>
<dbReference type="GO" id="GO:0009239">
    <property type="term" value="P:enterobactin biosynthetic process"/>
    <property type="evidence" value="ECO:0007669"/>
    <property type="project" value="TreeGrafter"/>
</dbReference>
<dbReference type="PANTHER" id="PTHR45527">
    <property type="entry name" value="NONRIBOSOMAL PEPTIDE SYNTHETASE"/>
    <property type="match status" value="1"/>
</dbReference>
<evidence type="ECO:0000256" key="2">
    <source>
        <dbReference type="ARBA" id="ARBA00006432"/>
    </source>
</evidence>
<dbReference type="Pfam" id="PF00668">
    <property type="entry name" value="Condensation"/>
    <property type="match status" value="1"/>
</dbReference>
<dbReference type="FunFam" id="3.30.300.30:FF:000010">
    <property type="entry name" value="Enterobactin synthetase component F"/>
    <property type="match status" value="1"/>
</dbReference>
<dbReference type="InterPro" id="IPR029058">
    <property type="entry name" value="AB_hydrolase_fold"/>
</dbReference>
<dbReference type="AlphaFoldDB" id="A0AAP1EXP1"/>
<accession>A0AAP1EXP1</accession>
<evidence type="ECO:0000313" key="6">
    <source>
        <dbReference type="EMBL" id="KOR42083.1"/>
    </source>
</evidence>
<feature type="domain" description="Carrier" evidence="5">
    <location>
        <begin position="79"/>
        <end position="154"/>
    </location>
</feature>
<comment type="similarity">
    <text evidence="2">Belongs to the ATP-dependent AMP-binding enzyme family.</text>
</comment>
<dbReference type="InterPro" id="IPR025110">
    <property type="entry name" value="AMP-bd_C"/>
</dbReference>
<dbReference type="GO" id="GO:0009366">
    <property type="term" value="C:enterobactin synthetase complex"/>
    <property type="evidence" value="ECO:0007669"/>
    <property type="project" value="TreeGrafter"/>
</dbReference>
<feature type="non-terminal residue" evidence="6">
    <location>
        <position position="1"/>
    </location>
</feature>
<dbReference type="CDD" id="cd19531">
    <property type="entry name" value="LCL_NRPS-like"/>
    <property type="match status" value="1"/>
</dbReference>
<dbReference type="PANTHER" id="PTHR45527:SF1">
    <property type="entry name" value="FATTY ACID SYNTHASE"/>
    <property type="match status" value="1"/>
</dbReference>
<dbReference type="FunFam" id="2.30.38.10:FF:000001">
    <property type="entry name" value="Non-ribosomal peptide synthetase PvdI"/>
    <property type="match status" value="1"/>
</dbReference>
<dbReference type="Pfam" id="PF13193">
    <property type="entry name" value="AMP-binding_C"/>
    <property type="match status" value="1"/>
</dbReference>
<reference evidence="6 7" key="1">
    <citation type="submission" date="2015-07" db="EMBL/GenBank/DDBJ databases">
        <authorList>
            <consortium name="Consortium for Microbial Forensics and Genomics (microFORGE)"/>
            <person name="Knight B.M."/>
            <person name="Roberts D.P."/>
            <person name="Lin D."/>
            <person name="Hari K."/>
            <person name="Fletcher J."/>
            <person name="Melcher U."/>
            <person name="Blagden T."/>
            <person name="Winegar R.A."/>
        </authorList>
    </citation>
    <scope>NUCLEOTIDE SEQUENCE [LARGE SCALE GENOMIC DNA]</scope>
    <source>
        <strain evidence="6 7">X11-5A</strain>
    </source>
</reference>
<dbReference type="InterPro" id="IPR020806">
    <property type="entry name" value="PKS_PP-bd"/>
</dbReference>
<dbReference type="InterPro" id="IPR045851">
    <property type="entry name" value="AMP-bd_C_sf"/>
</dbReference>
<dbReference type="Gene3D" id="3.30.559.30">
    <property type="entry name" value="Nonribosomal peptide synthetase, condensation domain"/>
    <property type="match status" value="1"/>
</dbReference>
<dbReference type="Proteomes" id="UP000036790">
    <property type="component" value="Unassembled WGS sequence"/>
</dbReference>
<evidence type="ECO:0000256" key="1">
    <source>
        <dbReference type="ARBA" id="ARBA00001957"/>
    </source>
</evidence>
<dbReference type="Gene3D" id="3.30.300.30">
    <property type="match status" value="2"/>
</dbReference>
<dbReference type="Gene3D" id="2.30.38.10">
    <property type="entry name" value="Luciferase, Domain 3"/>
    <property type="match status" value="1"/>
</dbReference>
<dbReference type="FunFam" id="1.10.1200.10:FF:000016">
    <property type="entry name" value="Non-ribosomal peptide synthase"/>
    <property type="match status" value="1"/>
</dbReference>
<evidence type="ECO:0000259" key="5">
    <source>
        <dbReference type="PROSITE" id="PS50075"/>
    </source>
</evidence>
<name>A0AAP1EXP1_9XANT</name>
<reference evidence="6 7" key="2">
    <citation type="submission" date="2015-09" db="EMBL/GenBank/DDBJ databases">
        <title>Draft genome sequence of Xanthomonas oryzae pv. USA str. X11-5A.</title>
        <authorList>
            <person name="Knight B.M."/>
            <person name="Roberts D.P."/>
            <person name="Lin D."/>
            <person name="Hari K."/>
            <person name="Fletcher J."/>
            <person name="Melcher U."/>
            <person name="Blagden T."/>
            <person name="Winegar R.A."/>
        </authorList>
    </citation>
    <scope>NUCLEOTIDE SEQUENCE [LARGE SCALE GENOMIC DNA]</scope>
    <source>
        <strain evidence="6 7">X11-5A</strain>
    </source>
</reference>
<dbReference type="FunFam" id="3.30.559.10:FF:000012">
    <property type="entry name" value="Non-ribosomal peptide synthetase"/>
    <property type="match status" value="1"/>
</dbReference>
<evidence type="ECO:0000256" key="4">
    <source>
        <dbReference type="ARBA" id="ARBA00022553"/>
    </source>
</evidence>
<dbReference type="FunFam" id="1.10.1200.10:FF:000005">
    <property type="entry name" value="Nonribosomal peptide synthetase 1"/>
    <property type="match status" value="1"/>
</dbReference>
<sequence length="1225" mass="132986">VLLREDTPGEPRLVAYLVGNADTGAEALRMQLATRLPEIMLPSAYVWRDTLPLTANGKLDRRALPAPEADALAVQTYTPPEGELETLLATLWSELLGVERVGRHDSFFALGGHSLLGVRLISRIRSVLGIELPLAALFAQPRLAEMTQALDSAAASTLPAIVPADRSAPLPLSFAQQRLWFLNQLDPRTGATYMMRGGVHLSGNLHVPALTAALNRIVARHETLRTHFANVDDLPIQIIAAPCDIALQLIDLSGEPSPDSAARVHARNEASTGFDLANGPLFRGRLLRLAEHEHVLLLSMHHIVSDGWSIGVLIEELGALYTAFVSDAPDPLPPLPIQYADYAAWQHRWIDNQLQQRQLEFWRAQLHDAPALLELPTDRPRPPLQDTAGDDVQLVLDETLSLRLQALAVQHGISIFGLLLAGWAALLARYSGQTDLVIGTPSAGRNRSELEPLIGFFVNTLPLRIDLSAQPTFLELLNQVQATLLAAQSHQDLPFERIIEAVRPVRSLSHSPLCQTMFSSDTTPARALELPDLQLSAYPNDHHVAQFDLSLDMQIAPTRIAGVLRYATALFERSTMQAYLDNYARLLAALADAPTLAVDRPALLDADGWRALQHWNDTARAVAPLPTIHTAFQAQARSTPDAIAVIDGVRTLRYRELDAYSNRIALQLIEAGVRTGDCVVTLLPRSAELVAAQLGILKAGAAYVPLDPRQPAARHAQLAADCQARAIVHAPGDAPPWTTAPCLDIALTRKPTDVFVAPPLPAAAPAYVMYTSGSSGNPKGVLVPHQAVLNLVRDQNYARWQADDRFAFASNPAFDSSTLEVWAPLLSGGSVVVVPEDVLLDPCVLADFARQHAISVLILVAGVLRVYASELARTLPTLRYLITGGDSADPQAIATLLGGQRAHNLLQTYGPTETTQFVTAVAVSEVPDAGQRIPIGTPIVNLRVYVLDAHRQALPVGMQGELHIAGLGLALGYLRQPGLTAEHFVPDPFSAVPGARMYRTGDLGRWRADGQLECLGRRDAQSKIRGFRLEPGEIEAALRTHPQVDQALVRVCEDTAGQRRLVAYVIGTQIDDSAAHDPNVLRSHLADMLPDYMLPDAYVVMQAWPLTANGKLDVRALPAPDDAQRGIAEIDPPQGETECALAEIWCALLGISTVNRHDNFFDIGGHSLLAVQLATRIQARLGRRLPLSRLFAEPTLARMAVALADSRVASSAPIATLVNRSNYYE</sequence>
<keyword evidence="3" id="KW-0596">Phosphopantetheine</keyword>
<dbReference type="GO" id="GO:0047527">
    <property type="term" value="F:2,3-dihydroxybenzoate-serine ligase activity"/>
    <property type="evidence" value="ECO:0007669"/>
    <property type="project" value="TreeGrafter"/>
</dbReference>
<dbReference type="PROSITE" id="PS00455">
    <property type="entry name" value="AMP_BINDING"/>
    <property type="match status" value="1"/>
</dbReference>
<dbReference type="GO" id="GO:0031177">
    <property type="term" value="F:phosphopantetheine binding"/>
    <property type="evidence" value="ECO:0007669"/>
    <property type="project" value="InterPro"/>
</dbReference>
<gene>
    <name evidence="6" type="ORF">ADT25_15695</name>
</gene>
<dbReference type="Gene3D" id="3.40.50.1820">
    <property type="entry name" value="alpha/beta hydrolase"/>
    <property type="match status" value="1"/>
</dbReference>
<proteinExistence type="inferred from homology"/>
<dbReference type="GO" id="GO:0005829">
    <property type="term" value="C:cytosol"/>
    <property type="evidence" value="ECO:0007669"/>
    <property type="project" value="TreeGrafter"/>
</dbReference>
<dbReference type="FunFam" id="3.40.50.12780:FF:000012">
    <property type="entry name" value="Non-ribosomal peptide synthetase"/>
    <property type="match status" value="1"/>
</dbReference>
<dbReference type="InterPro" id="IPR020845">
    <property type="entry name" value="AMP-binding_CS"/>
</dbReference>
<evidence type="ECO:0000256" key="3">
    <source>
        <dbReference type="ARBA" id="ARBA00022450"/>
    </source>
</evidence>
<dbReference type="Pfam" id="PF00550">
    <property type="entry name" value="PP-binding"/>
    <property type="match status" value="2"/>
</dbReference>
<dbReference type="InterPro" id="IPR023213">
    <property type="entry name" value="CAT-like_dom_sf"/>
</dbReference>
<dbReference type="InterPro" id="IPR001242">
    <property type="entry name" value="Condensation_dom"/>
</dbReference>
<dbReference type="CDD" id="cd12117">
    <property type="entry name" value="A_NRPS_Srf_like"/>
    <property type="match status" value="1"/>
</dbReference>
<dbReference type="NCBIfam" id="TIGR01733">
    <property type="entry name" value="AA-adenyl-dom"/>
    <property type="match status" value="1"/>
</dbReference>
<protein>
    <recommendedName>
        <fullName evidence="5">Carrier domain-containing protein</fullName>
    </recommendedName>
</protein>
<dbReference type="InterPro" id="IPR000873">
    <property type="entry name" value="AMP-dep_synth/lig_dom"/>
</dbReference>
<dbReference type="SMART" id="SM00823">
    <property type="entry name" value="PKS_PP"/>
    <property type="match status" value="2"/>
</dbReference>
<dbReference type="Gene3D" id="1.10.1200.10">
    <property type="entry name" value="ACP-like"/>
    <property type="match status" value="1"/>
</dbReference>
<dbReference type="Gene3D" id="3.30.559.10">
    <property type="entry name" value="Chloramphenicol acetyltransferase-like domain"/>
    <property type="match status" value="1"/>
</dbReference>
<dbReference type="SUPFAM" id="SSF47336">
    <property type="entry name" value="ACP-like"/>
    <property type="match status" value="2"/>
</dbReference>
<dbReference type="InterPro" id="IPR010071">
    <property type="entry name" value="AA_adenyl_dom"/>
</dbReference>
<dbReference type="SUPFAM" id="SSF56801">
    <property type="entry name" value="Acetyl-CoA synthetase-like"/>
    <property type="match status" value="2"/>
</dbReference>
<dbReference type="EMBL" id="LHUJ01000272">
    <property type="protein sequence ID" value="KOR42083.1"/>
    <property type="molecule type" value="Genomic_DNA"/>
</dbReference>
<comment type="cofactor">
    <cofactor evidence="1">
        <name>pantetheine 4'-phosphate</name>
        <dbReference type="ChEBI" id="CHEBI:47942"/>
    </cofactor>
</comment>
<dbReference type="InterPro" id="IPR009081">
    <property type="entry name" value="PP-bd_ACP"/>
</dbReference>
<dbReference type="RefSeq" id="WP_154582802.1">
    <property type="nucleotide sequence ID" value="NZ_LHUJ01000272.1"/>
</dbReference>
<dbReference type="PROSITE" id="PS50075">
    <property type="entry name" value="CARRIER"/>
    <property type="match status" value="2"/>
</dbReference>
<dbReference type="InterPro" id="IPR036736">
    <property type="entry name" value="ACP-like_sf"/>
</dbReference>
<keyword evidence="4" id="KW-0597">Phosphoprotein</keyword>
<evidence type="ECO:0000313" key="7">
    <source>
        <dbReference type="Proteomes" id="UP000036790"/>
    </source>
</evidence>